<protein>
    <submittedName>
        <fullName evidence="1">4,5-dioxygenase</fullName>
    </submittedName>
</protein>
<name>A0A2N7L7H2_9GAMM</name>
<dbReference type="InterPro" id="IPR014980">
    <property type="entry name" value="DOPA_dioxygen"/>
</dbReference>
<dbReference type="Proteomes" id="UP000235387">
    <property type="component" value="Unassembled WGS sequence"/>
</dbReference>
<dbReference type="InterPro" id="IPR023389">
    <property type="entry name" value="DOPA-like_sf"/>
</dbReference>
<dbReference type="PANTHER" id="PTHR36423:SF2">
    <property type="entry name" value="AFR070WP"/>
    <property type="match status" value="1"/>
</dbReference>
<dbReference type="Gene3D" id="3.30.70.1240">
    <property type="entry name" value="DOPA-like domains"/>
    <property type="match status" value="1"/>
</dbReference>
<dbReference type="PANTHER" id="PTHR36423">
    <property type="entry name" value="AFR070WP"/>
    <property type="match status" value="1"/>
</dbReference>
<dbReference type="RefSeq" id="WP_102391618.1">
    <property type="nucleotide sequence ID" value="NZ_MDAL01000036.1"/>
</dbReference>
<reference evidence="2" key="1">
    <citation type="submission" date="2016-07" db="EMBL/GenBank/DDBJ databases">
        <title>Nontailed viruses are major unrecognized killers of bacteria in the ocean.</title>
        <authorList>
            <person name="Kauffman K."/>
            <person name="Hussain F."/>
            <person name="Yang J."/>
            <person name="Arevalo P."/>
            <person name="Brown J."/>
            <person name="Cutler M."/>
            <person name="Kelly L."/>
            <person name="Polz M.F."/>
        </authorList>
    </citation>
    <scope>NUCLEOTIDE SEQUENCE [LARGE SCALE GENOMIC DNA]</scope>
    <source>
        <strain evidence="2">10N.261.45.A10</strain>
    </source>
</reference>
<dbReference type="PIRSF" id="PIRSF028139">
    <property type="entry name" value="DOPA-diox_rel_Mll2280"/>
    <property type="match status" value="1"/>
</dbReference>
<dbReference type="GO" id="GO:0051213">
    <property type="term" value="F:dioxygenase activity"/>
    <property type="evidence" value="ECO:0007669"/>
    <property type="project" value="UniProtKB-KW"/>
</dbReference>
<dbReference type="EMBL" id="MDAL01000036">
    <property type="protein sequence ID" value="PMN89924.1"/>
    <property type="molecule type" value="Genomic_DNA"/>
</dbReference>
<evidence type="ECO:0000313" key="1">
    <source>
        <dbReference type="EMBL" id="PMN89924.1"/>
    </source>
</evidence>
<dbReference type="Pfam" id="PF08883">
    <property type="entry name" value="DOPA_dioxygen"/>
    <property type="match status" value="1"/>
</dbReference>
<keyword evidence="1" id="KW-0223">Dioxygenase</keyword>
<evidence type="ECO:0000313" key="2">
    <source>
        <dbReference type="Proteomes" id="UP000235387"/>
    </source>
</evidence>
<organism evidence="1 2">
    <name type="scientific">Enterovibrio norvegicus</name>
    <dbReference type="NCBI Taxonomy" id="188144"/>
    <lineage>
        <taxon>Bacteria</taxon>
        <taxon>Pseudomonadati</taxon>
        <taxon>Pseudomonadota</taxon>
        <taxon>Gammaproteobacteria</taxon>
        <taxon>Vibrionales</taxon>
        <taxon>Vibrionaceae</taxon>
        <taxon>Enterovibrio</taxon>
    </lineage>
</organism>
<keyword evidence="1" id="KW-0560">Oxidoreductase</keyword>
<dbReference type="SUPFAM" id="SSF143410">
    <property type="entry name" value="DOPA-like"/>
    <property type="match status" value="1"/>
</dbReference>
<proteinExistence type="predicted"/>
<comment type="caution">
    <text evidence="1">The sequence shown here is derived from an EMBL/GenBank/DDBJ whole genome shotgun (WGS) entry which is preliminary data.</text>
</comment>
<sequence length="115" mass="13375">MDSPKRPINAHKAYHAHVYFDANTLDTAKHLYEKTQNTFSLKLGRIHERPVGPHTMWSYQVLFFDTDFDGFIPWLDEHRETLDVLVHASTGDDLADHTLYAYWLGNAVELDLRGF</sequence>
<gene>
    <name evidence="1" type="ORF">BCT23_21745</name>
</gene>
<dbReference type="AlphaFoldDB" id="A0A2N7L7H2"/>
<accession>A0A2N7L7H2</accession>